<dbReference type="CDD" id="cd07361">
    <property type="entry name" value="MEMO_like"/>
    <property type="match status" value="1"/>
</dbReference>
<keyword evidence="3" id="KW-1185">Reference proteome</keyword>
<evidence type="ECO:0008006" key="4">
    <source>
        <dbReference type="Google" id="ProtNLM"/>
    </source>
</evidence>
<evidence type="ECO:0000313" key="2">
    <source>
        <dbReference type="EMBL" id="PHH70654.1"/>
    </source>
</evidence>
<accession>A0A2C5YUF2</accession>
<dbReference type="EMBL" id="NJES01000601">
    <property type="protein sequence ID" value="PHH70654.1"/>
    <property type="molecule type" value="Genomic_DNA"/>
</dbReference>
<proteinExistence type="inferred from homology"/>
<gene>
    <name evidence="2" type="ORF">CDD80_5872</name>
</gene>
<evidence type="ECO:0000256" key="1">
    <source>
        <dbReference type="ARBA" id="ARBA00006315"/>
    </source>
</evidence>
<dbReference type="AlphaFoldDB" id="A0A2C5YUF2"/>
<organism evidence="2 3">
    <name type="scientific">Ophiocordyceps camponoti-rufipedis</name>
    <dbReference type="NCBI Taxonomy" id="2004952"/>
    <lineage>
        <taxon>Eukaryota</taxon>
        <taxon>Fungi</taxon>
        <taxon>Dikarya</taxon>
        <taxon>Ascomycota</taxon>
        <taxon>Pezizomycotina</taxon>
        <taxon>Sordariomycetes</taxon>
        <taxon>Hypocreomycetidae</taxon>
        <taxon>Hypocreales</taxon>
        <taxon>Ophiocordycipitaceae</taxon>
        <taxon>Ophiocordyceps</taxon>
    </lineage>
</organism>
<comment type="caution">
    <text evidence="2">The sequence shown here is derived from an EMBL/GenBank/DDBJ whole genome shotgun (WGS) entry which is preliminary data.</text>
</comment>
<name>A0A2C5YUF2_9HYPO</name>
<dbReference type="NCBIfam" id="TIGR04336">
    <property type="entry name" value="AmmeMemoSam_B"/>
    <property type="match status" value="1"/>
</dbReference>
<dbReference type="Proteomes" id="UP000226431">
    <property type="component" value="Unassembled WGS sequence"/>
</dbReference>
<dbReference type="Gene3D" id="3.40.830.10">
    <property type="entry name" value="LigB-like"/>
    <property type="match status" value="1"/>
</dbReference>
<dbReference type="STRING" id="2004952.A0A2C5YUF2"/>
<sequence length="320" mass="34803">MGTRPAAKAGSWYIGNEKQLNTQLDSFLSSVPTTVHDASLPIPGARMVIAPHAGYDYSGKCAAWAYSCLDLSGIKRVFLLGPSHTLALSGCAVSTFDKYATPFGDLRVDRETVQRIKAAGHMQDMPQRNEVREHSLEMHLPFLYKSCQRALGSPDNFPTIVPIIVGDNDLEEEGDVGKLLLPYLEDASNAFIISSDFCHWGSNYSYTVYSADASLAKLTTLSAYDAAPVGPPIHESIGWLDKAAMDAVESGKHAAFVANLQRTRNTVCGRHPIGVAMAALELLAKGGSKHRFRVVRYERSSEVTQPDDMSVSYVSAYAVL</sequence>
<dbReference type="InterPro" id="IPR002737">
    <property type="entry name" value="MEMO1_fam"/>
</dbReference>
<comment type="similarity">
    <text evidence="1">Belongs to the MEMO1 family.</text>
</comment>
<dbReference type="Pfam" id="PF01875">
    <property type="entry name" value="Memo"/>
    <property type="match status" value="1"/>
</dbReference>
<dbReference type="HAMAP" id="MF_00055">
    <property type="entry name" value="MEMO1"/>
    <property type="match status" value="1"/>
</dbReference>
<reference evidence="2 3" key="1">
    <citation type="submission" date="2017-06" db="EMBL/GenBank/DDBJ databases">
        <title>Ant-infecting Ophiocordyceps genomes reveal a high diversity of potential behavioral manipulation genes and a possible major role for enterotoxins.</title>
        <authorList>
            <person name="De Bekker C."/>
            <person name="Evans H.C."/>
            <person name="Brachmann A."/>
            <person name="Hughes D.P."/>
        </authorList>
    </citation>
    <scope>NUCLEOTIDE SEQUENCE [LARGE SCALE GENOMIC DNA]</scope>
    <source>
        <strain evidence="2 3">Map16</strain>
    </source>
</reference>
<protein>
    <recommendedName>
        <fullName evidence="4">AmmeMemoRadiSam system protein B</fullName>
    </recommendedName>
</protein>
<dbReference type="PANTHER" id="PTHR11060">
    <property type="entry name" value="PROTEIN MEMO1"/>
    <property type="match status" value="1"/>
</dbReference>
<dbReference type="PANTHER" id="PTHR11060:SF0">
    <property type="entry name" value="PROTEIN MEMO1"/>
    <property type="match status" value="1"/>
</dbReference>
<dbReference type="OrthoDB" id="417112at2759"/>
<evidence type="ECO:0000313" key="3">
    <source>
        <dbReference type="Proteomes" id="UP000226431"/>
    </source>
</evidence>